<evidence type="ECO:0000313" key="4">
    <source>
        <dbReference type="Proteomes" id="UP001286313"/>
    </source>
</evidence>
<dbReference type="GO" id="GO:0008061">
    <property type="term" value="F:chitin binding"/>
    <property type="evidence" value="ECO:0007669"/>
    <property type="project" value="InterPro"/>
</dbReference>
<dbReference type="GO" id="GO:0005576">
    <property type="term" value="C:extracellular region"/>
    <property type="evidence" value="ECO:0007669"/>
    <property type="project" value="InterPro"/>
</dbReference>
<evidence type="ECO:0000259" key="2">
    <source>
        <dbReference type="PROSITE" id="PS50940"/>
    </source>
</evidence>
<dbReference type="InterPro" id="IPR052976">
    <property type="entry name" value="Scoloptoxin-like"/>
</dbReference>
<evidence type="ECO:0000256" key="1">
    <source>
        <dbReference type="SAM" id="SignalP"/>
    </source>
</evidence>
<dbReference type="SMART" id="SM00494">
    <property type="entry name" value="ChtBD2"/>
    <property type="match status" value="1"/>
</dbReference>
<feature type="signal peptide" evidence="1">
    <location>
        <begin position="1"/>
        <end position="20"/>
    </location>
</feature>
<comment type="caution">
    <text evidence="3">The sequence shown here is derived from an EMBL/GenBank/DDBJ whole genome shotgun (WGS) entry which is preliminary data.</text>
</comment>
<dbReference type="Gene3D" id="2.170.140.10">
    <property type="entry name" value="Chitin binding domain"/>
    <property type="match status" value="1"/>
</dbReference>
<dbReference type="PANTHER" id="PTHR22933:SF43">
    <property type="entry name" value="LP10131P"/>
    <property type="match status" value="1"/>
</dbReference>
<dbReference type="PROSITE" id="PS50940">
    <property type="entry name" value="CHIT_BIND_II"/>
    <property type="match status" value="1"/>
</dbReference>
<dbReference type="Proteomes" id="UP001286313">
    <property type="component" value="Unassembled WGS sequence"/>
</dbReference>
<dbReference type="SUPFAM" id="SSF57625">
    <property type="entry name" value="Invertebrate chitin-binding proteins"/>
    <property type="match status" value="1"/>
</dbReference>
<evidence type="ECO:0000313" key="3">
    <source>
        <dbReference type="EMBL" id="KAK3849436.1"/>
    </source>
</evidence>
<dbReference type="Pfam" id="PF01607">
    <property type="entry name" value="CBM_14"/>
    <property type="match status" value="1"/>
</dbReference>
<dbReference type="PANTHER" id="PTHR22933">
    <property type="entry name" value="FI18007P1-RELATED"/>
    <property type="match status" value="1"/>
</dbReference>
<dbReference type="InterPro" id="IPR002557">
    <property type="entry name" value="Chitin-bd_dom"/>
</dbReference>
<protein>
    <recommendedName>
        <fullName evidence="2">Chitin-binding type-2 domain-containing protein</fullName>
    </recommendedName>
</protein>
<keyword evidence="4" id="KW-1185">Reference proteome</keyword>
<feature type="chain" id="PRO_5042162249" description="Chitin-binding type-2 domain-containing protein" evidence="1">
    <location>
        <begin position="21"/>
        <end position="119"/>
    </location>
</feature>
<dbReference type="AlphaFoldDB" id="A0AAE1BFB3"/>
<keyword evidence="1" id="KW-0732">Signal</keyword>
<dbReference type="EMBL" id="JAWQEG010008930">
    <property type="protein sequence ID" value="KAK3849436.1"/>
    <property type="molecule type" value="Genomic_DNA"/>
</dbReference>
<accession>A0AAE1BFB3</accession>
<sequence length="119" mass="13599">MMRAVFVLVVVVVMTTLVLGQEAPPFPDTVPETTFSCTDRSYGYYADVEANCQVFHICHNNAMWSFLCPNQTLFNQEYFVCDHYVNVDCSLAPTLYNLNDNFGRIEEINEENTTTPPQQ</sequence>
<dbReference type="InterPro" id="IPR036508">
    <property type="entry name" value="Chitin-bd_dom_sf"/>
</dbReference>
<name>A0AAE1BFB3_PETCI</name>
<reference evidence="3" key="1">
    <citation type="submission" date="2023-10" db="EMBL/GenBank/DDBJ databases">
        <title>Genome assemblies of two species of porcelain crab, Petrolisthes cinctipes and Petrolisthes manimaculis (Anomura: Porcellanidae).</title>
        <authorList>
            <person name="Angst P."/>
        </authorList>
    </citation>
    <scope>NUCLEOTIDE SEQUENCE</scope>
    <source>
        <strain evidence="3">PB745_01</strain>
        <tissue evidence="3">Gill</tissue>
    </source>
</reference>
<gene>
    <name evidence="3" type="ORF">Pcinc_043814</name>
</gene>
<organism evidence="3 4">
    <name type="scientific">Petrolisthes cinctipes</name>
    <name type="common">Flat porcelain crab</name>
    <dbReference type="NCBI Taxonomy" id="88211"/>
    <lineage>
        <taxon>Eukaryota</taxon>
        <taxon>Metazoa</taxon>
        <taxon>Ecdysozoa</taxon>
        <taxon>Arthropoda</taxon>
        <taxon>Crustacea</taxon>
        <taxon>Multicrustacea</taxon>
        <taxon>Malacostraca</taxon>
        <taxon>Eumalacostraca</taxon>
        <taxon>Eucarida</taxon>
        <taxon>Decapoda</taxon>
        <taxon>Pleocyemata</taxon>
        <taxon>Anomura</taxon>
        <taxon>Galatheoidea</taxon>
        <taxon>Porcellanidae</taxon>
        <taxon>Petrolisthes</taxon>
    </lineage>
</organism>
<proteinExistence type="predicted"/>
<feature type="domain" description="Chitin-binding type-2" evidence="2">
    <location>
        <begin position="34"/>
        <end position="91"/>
    </location>
</feature>